<keyword evidence="3" id="KW-1185">Reference proteome</keyword>
<evidence type="ECO:0000313" key="3">
    <source>
        <dbReference type="Proteomes" id="UP000265750"/>
    </source>
</evidence>
<reference evidence="3" key="1">
    <citation type="submission" date="2018-09" db="EMBL/GenBank/DDBJ databases">
        <authorList>
            <person name="Tuo L."/>
        </authorList>
    </citation>
    <scope>NUCLEOTIDE SEQUENCE [LARGE SCALE GENOMIC DNA]</scope>
    <source>
        <strain evidence="3">M2BS4Y-1</strain>
    </source>
</reference>
<comment type="caution">
    <text evidence="2">The sequence shown here is derived from an EMBL/GenBank/DDBJ whole genome shotgun (WGS) entry which is preliminary data.</text>
</comment>
<sequence length="84" mass="9015">MDMPVRSETLRSSELGDIANRAEKGSAMRLIRAETKATNDKTARLRALRLAREAEEAVVAAAEAAAKPAKRPRKTAAKVTAKVA</sequence>
<dbReference type="Proteomes" id="UP000265750">
    <property type="component" value="Unassembled WGS sequence"/>
</dbReference>
<dbReference type="RefSeq" id="WP_119540086.1">
    <property type="nucleotide sequence ID" value="NZ_QYRN01000005.1"/>
</dbReference>
<proteinExistence type="predicted"/>
<dbReference type="OrthoDB" id="7909068at2"/>
<protein>
    <submittedName>
        <fullName evidence="2">Transcriptional regulator</fullName>
    </submittedName>
</protein>
<organism evidence="2 3">
    <name type="scientific">Aureimonas flava</name>
    <dbReference type="NCBI Taxonomy" id="2320271"/>
    <lineage>
        <taxon>Bacteria</taxon>
        <taxon>Pseudomonadati</taxon>
        <taxon>Pseudomonadota</taxon>
        <taxon>Alphaproteobacteria</taxon>
        <taxon>Hyphomicrobiales</taxon>
        <taxon>Aurantimonadaceae</taxon>
        <taxon>Aureimonas</taxon>
    </lineage>
</organism>
<name>A0A3A1WIS9_9HYPH</name>
<accession>A0A3A1WIS9</accession>
<evidence type="ECO:0000313" key="2">
    <source>
        <dbReference type="EMBL" id="RIY00884.1"/>
    </source>
</evidence>
<dbReference type="EMBL" id="QYRN01000005">
    <property type="protein sequence ID" value="RIY00884.1"/>
    <property type="molecule type" value="Genomic_DNA"/>
</dbReference>
<evidence type="ECO:0000256" key="1">
    <source>
        <dbReference type="SAM" id="MobiDB-lite"/>
    </source>
</evidence>
<gene>
    <name evidence="2" type="ORF">D3218_10805</name>
</gene>
<feature type="region of interest" description="Disordered" evidence="1">
    <location>
        <begin position="1"/>
        <end position="21"/>
    </location>
</feature>
<dbReference type="AlphaFoldDB" id="A0A3A1WIS9"/>